<feature type="non-terminal residue" evidence="2">
    <location>
        <position position="1"/>
    </location>
</feature>
<gene>
    <name evidence="2" type="ORF">MNBD_BACTEROID06-1100</name>
</gene>
<dbReference type="GO" id="GO:0005524">
    <property type="term" value="F:ATP binding"/>
    <property type="evidence" value="ECO:0007669"/>
    <property type="project" value="InterPro"/>
</dbReference>
<protein>
    <submittedName>
        <fullName evidence="2">Chromosome partition protein smc</fullName>
    </submittedName>
</protein>
<name>A0A3B0U9F0_9ZZZZ</name>
<proteinExistence type="predicted"/>
<feature type="coiled-coil region" evidence="1">
    <location>
        <begin position="277"/>
        <end position="346"/>
    </location>
</feature>
<keyword evidence="1" id="KW-0175">Coiled coil</keyword>
<dbReference type="GO" id="GO:0005694">
    <property type="term" value="C:chromosome"/>
    <property type="evidence" value="ECO:0007669"/>
    <property type="project" value="InterPro"/>
</dbReference>
<dbReference type="GO" id="GO:0051276">
    <property type="term" value="P:chromosome organization"/>
    <property type="evidence" value="ECO:0007669"/>
    <property type="project" value="InterPro"/>
</dbReference>
<evidence type="ECO:0000256" key="1">
    <source>
        <dbReference type="SAM" id="Coils"/>
    </source>
</evidence>
<feature type="non-terminal residue" evidence="2">
    <location>
        <position position="386"/>
    </location>
</feature>
<dbReference type="EMBL" id="UOES01000174">
    <property type="protein sequence ID" value="VAW27048.1"/>
    <property type="molecule type" value="Genomic_DNA"/>
</dbReference>
<dbReference type="AlphaFoldDB" id="A0A3B0U9F0"/>
<dbReference type="SUPFAM" id="SSF75553">
    <property type="entry name" value="Smc hinge domain"/>
    <property type="match status" value="1"/>
</dbReference>
<accession>A0A3B0U9F0</accession>
<reference evidence="2" key="1">
    <citation type="submission" date="2018-06" db="EMBL/GenBank/DDBJ databases">
        <authorList>
            <person name="Zhirakovskaya E."/>
        </authorList>
    </citation>
    <scope>NUCLEOTIDE SEQUENCE</scope>
</reference>
<dbReference type="InterPro" id="IPR036277">
    <property type="entry name" value="SMC_hinge_sf"/>
</dbReference>
<sequence>TTHLIENAFPATEIMEFDSKYKLLISHLLDNVYMLETDEQSFPAINEAIFITKSGKYIKKPLSLSGGSVGLFEGKKIGRAKNLENLAKEIKVLDKQLTKVDSELSKSQAELEKLKSSVQKELLHKKTEELNSVNEEYITLTTKQEQFASLISQTDVDKEELLEQIGSLNLKNEELIPTCELIASKIEESKHHLIELKEAFEKYNLDLEEKTKIYNESNIQFHQFQNKLNGLEQEIGFKRTTYETSKANIEKNEAELKTNDAEIKSLLTNSESNDDKLIELYAEKEAIEQGVNEAEKKYYSHRGEIEKAEKEHKEIQNQRENIDEFILELTNALNEKKIELSSVRERLKVEFEVDLSDIMKESEEAESVLDIHQLTEEVQSLKDKIE</sequence>
<evidence type="ECO:0000313" key="2">
    <source>
        <dbReference type="EMBL" id="VAW27048.1"/>
    </source>
</evidence>
<organism evidence="2">
    <name type="scientific">hydrothermal vent metagenome</name>
    <dbReference type="NCBI Taxonomy" id="652676"/>
    <lineage>
        <taxon>unclassified sequences</taxon>
        <taxon>metagenomes</taxon>
        <taxon>ecological metagenomes</taxon>
    </lineage>
</organism>
<feature type="coiled-coil region" evidence="1">
    <location>
        <begin position="83"/>
        <end position="117"/>
    </location>
</feature>